<comment type="catalytic activity">
    <reaction evidence="10">
        <text>di-trans,octa-cis-undecaprenyl diphospho-N-acetyl-alpha-D-muramoyl-L-alanyl-D-glutamyl-meso-2,6-diaminopimeloyl-D-alanyl-D-alanine + UDP-N-acetyl-alpha-D-glucosamine = di-trans,octa-cis-undecaprenyl diphospho-[N-acetyl-alpha-D-glucosaminyl-(1-&gt;4)]-N-acetyl-alpha-D-muramoyl-L-alanyl-D-glutamyl-meso-2,6-diaminopimeloyl-D-alanyl-D-alanine + UDP + H(+)</text>
        <dbReference type="Rhea" id="RHEA:31227"/>
        <dbReference type="ChEBI" id="CHEBI:15378"/>
        <dbReference type="ChEBI" id="CHEBI:57705"/>
        <dbReference type="ChEBI" id="CHEBI:58223"/>
        <dbReference type="ChEBI" id="CHEBI:61387"/>
        <dbReference type="ChEBI" id="CHEBI:61388"/>
        <dbReference type="EC" id="2.4.1.227"/>
    </reaction>
</comment>
<evidence type="ECO:0000259" key="11">
    <source>
        <dbReference type="Pfam" id="PF03033"/>
    </source>
</evidence>
<evidence type="ECO:0000313" key="14">
    <source>
        <dbReference type="Proteomes" id="UP000436181"/>
    </source>
</evidence>
<evidence type="ECO:0000256" key="3">
    <source>
        <dbReference type="ARBA" id="ARBA00022676"/>
    </source>
</evidence>
<keyword evidence="2 10" id="KW-0132">Cell division</keyword>
<evidence type="ECO:0000313" key="13">
    <source>
        <dbReference type="EMBL" id="KAB3520817.1"/>
    </source>
</evidence>
<feature type="domain" description="Glycosyl transferase family 28 C-terminal" evidence="12">
    <location>
        <begin position="196"/>
        <end position="353"/>
    </location>
</feature>
<dbReference type="CDD" id="cd03785">
    <property type="entry name" value="GT28_MurG"/>
    <property type="match status" value="1"/>
</dbReference>
<dbReference type="HAMAP" id="MF_00033">
    <property type="entry name" value="MurG"/>
    <property type="match status" value="1"/>
</dbReference>
<comment type="subcellular location">
    <subcellularLocation>
        <location evidence="10">Cell membrane</location>
        <topology evidence="10">Peripheral membrane protein</topology>
        <orientation evidence="10">Cytoplasmic side</orientation>
    </subcellularLocation>
</comment>
<feature type="binding site" evidence="10">
    <location>
        <position position="133"/>
    </location>
    <ligand>
        <name>UDP-N-acetyl-alpha-D-glucosamine</name>
        <dbReference type="ChEBI" id="CHEBI:57705"/>
    </ligand>
</feature>
<dbReference type="InterPro" id="IPR006009">
    <property type="entry name" value="GlcNAc_MurG"/>
</dbReference>
<evidence type="ECO:0000256" key="9">
    <source>
        <dbReference type="ARBA" id="ARBA00023316"/>
    </source>
</evidence>
<evidence type="ECO:0000256" key="6">
    <source>
        <dbReference type="ARBA" id="ARBA00022984"/>
    </source>
</evidence>
<dbReference type="InterPro" id="IPR004276">
    <property type="entry name" value="GlycoTrans_28_N"/>
</dbReference>
<evidence type="ECO:0000256" key="7">
    <source>
        <dbReference type="ARBA" id="ARBA00023136"/>
    </source>
</evidence>
<dbReference type="NCBIfam" id="TIGR01133">
    <property type="entry name" value="murG"/>
    <property type="match status" value="1"/>
</dbReference>
<dbReference type="Proteomes" id="UP000436181">
    <property type="component" value="Unassembled WGS sequence"/>
</dbReference>
<sequence>MTSMPHHSSFSVVVAGGGTAGHIEPALAVAEAVRAAYPNARITALGTERGLESSIVPARGFDLRMIPPVPVPRKPNKDLATLPLRLRAALKETRKILREVEADVVIGFGGYVSAPAYLAAKAQRLPFFVHEANARAGMANKLGVKLGGHGLAAVDGSGLPARVVGIPVKQSIVNLDRSAQRAEAREYFSLNQEGPVLLVTGGSQGAQSINKAIAEAAPDLHDAGIQVLHAYGKKNEFQQPDTGTYRAVPYIERMDLALAAADAIVCRSGAMTVAEVSAVGLPAVYVPLPHGNGEQELNALPIVEAGGGVIVKDADLSGRAIVEKVVPVLNDPDRLAAASAAARGSGHRNAAHTIAEALAVAVATSRAGRR</sequence>
<dbReference type="GO" id="GO:0016757">
    <property type="term" value="F:glycosyltransferase activity"/>
    <property type="evidence" value="ECO:0007669"/>
    <property type="project" value="UniProtKB-KW"/>
</dbReference>
<dbReference type="EC" id="2.4.1.227" evidence="10"/>
<dbReference type="InterPro" id="IPR007235">
    <property type="entry name" value="Glyco_trans_28_C"/>
</dbReference>
<comment type="caution">
    <text evidence="10">Lacks conserved residue(s) required for the propagation of feature annotation.</text>
</comment>
<feature type="binding site" evidence="10">
    <location>
        <begin position="19"/>
        <end position="21"/>
    </location>
    <ligand>
        <name>UDP-N-acetyl-alpha-D-glucosamine</name>
        <dbReference type="ChEBI" id="CHEBI:57705"/>
    </ligand>
</feature>
<keyword evidence="14" id="KW-1185">Reference proteome</keyword>
<evidence type="ECO:0000256" key="1">
    <source>
        <dbReference type="ARBA" id="ARBA00022475"/>
    </source>
</evidence>
<evidence type="ECO:0000256" key="4">
    <source>
        <dbReference type="ARBA" id="ARBA00022679"/>
    </source>
</evidence>
<keyword evidence="9 10" id="KW-0961">Cell wall biogenesis/degradation</keyword>
<dbReference type="SUPFAM" id="SSF53756">
    <property type="entry name" value="UDP-Glycosyltransferase/glycogen phosphorylase"/>
    <property type="match status" value="1"/>
</dbReference>
<dbReference type="Pfam" id="PF04101">
    <property type="entry name" value="Glyco_tran_28_C"/>
    <property type="match status" value="1"/>
</dbReference>
<protein>
    <recommendedName>
        <fullName evidence="10">UDP-N-acetylglucosamine--N-acetylmuramyl-(pentapeptide) pyrophosphoryl-undecaprenol N-acetylglucosamine transferase</fullName>
        <ecNumber evidence="10">2.4.1.227</ecNumber>
    </recommendedName>
    <alternativeName>
        <fullName evidence="10">Undecaprenyl-PP-MurNAc-pentapeptide-UDPGlcNAc GlcNAc transferase</fullName>
    </alternativeName>
</protein>
<comment type="pathway">
    <text evidence="10">Cell wall biogenesis; peptidoglycan biosynthesis.</text>
</comment>
<comment type="function">
    <text evidence="10">Cell wall formation. Catalyzes the transfer of a GlcNAc subunit on undecaprenyl-pyrophosphoryl-MurNAc-pentapeptide (lipid intermediate I) to form undecaprenyl-pyrophosphoryl-MurNAc-(pentapeptide)GlcNAc (lipid intermediate II).</text>
</comment>
<evidence type="ECO:0000259" key="12">
    <source>
        <dbReference type="Pfam" id="PF04101"/>
    </source>
</evidence>
<keyword evidence="7 10" id="KW-0472">Membrane</keyword>
<comment type="caution">
    <text evidence="13">The sequence shown here is derived from an EMBL/GenBank/DDBJ whole genome shotgun (WGS) entry which is preliminary data.</text>
</comment>
<dbReference type="RefSeq" id="WP_151844381.1">
    <property type="nucleotide sequence ID" value="NZ_WBZJ01000002.1"/>
</dbReference>
<name>A0ABQ6VDQ9_9CORY</name>
<dbReference type="PANTHER" id="PTHR21015">
    <property type="entry name" value="UDP-N-ACETYLGLUCOSAMINE--N-ACETYLMURAMYL-(PENTAPEPTIDE) PYROPHOSPHORYL-UNDECAPRENOL N-ACETYLGLUCOSAMINE TRANSFERASE 1"/>
    <property type="match status" value="1"/>
</dbReference>
<evidence type="ECO:0000256" key="10">
    <source>
        <dbReference type="HAMAP-Rule" id="MF_00033"/>
    </source>
</evidence>
<feature type="domain" description="Glycosyltransferase family 28 N-terminal" evidence="11">
    <location>
        <begin position="12"/>
        <end position="144"/>
    </location>
</feature>
<keyword evidence="3 10" id="KW-0328">Glycosyltransferase</keyword>
<keyword evidence="5 10" id="KW-0133">Cell shape</keyword>
<comment type="similarity">
    <text evidence="10">Belongs to the glycosyltransferase 28 family. MurG subfamily.</text>
</comment>
<keyword evidence="4 10" id="KW-0808">Transferase</keyword>
<feature type="binding site" evidence="10">
    <location>
        <position position="295"/>
    </location>
    <ligand>
        <name>UDP-N-acetyl-alpha-D-glucosamine</name>
        <dbReference type="ChEBI" id="CHEBI:57705"/>
    </ligand>
</feature>
<organism evidence="13 14">
    <name type="scientific">Corynebacterium zhongnanshanii</name>
    <dbReference type="NCBI Taxonomy" id="2768834"/>
    <lineage>
        <taxon>Bacteria</taxon>
        <taxon>Bacillati</taxon>
        <taxon>Actinomycetota</taxon>
        <taxon>Actinomycetes</taxon>
        <taxon>Mycobacteriales</taxon>
        <taxon>Corynebacteriaceae</taxon>
        <taxon>Corynebacterium</taxon>
    </lineage>
</organism>
<proteinExistence type="inferred from homology"/>
<dbReference type="Pfam" id="PF03033">
    <property type="entry name" value="Glyco_transf_28"/>
    <property type="match status" value="1"/>
</dbReference>
<keyword evidence="1 10" id="KW-1003">Cell membrane</keyword>
<dbReference type="Gene3D" id="3.40.50.2000">
    <property type="entry name" value="Glycogen Phosphorylase B"/>
    <property type="match status" value="2"/>
</dbReference>
<feature type="binding site" evidence="10">
    <location>
        <position position="251"/>
    </location>
    <ligand>
        <name>UDP-N-acetyl-alpha-D-glucosamine</name>
        <dbReference type="ChEBI" id="CHEBI:57705"/>
    </ligand>
</feature>
<feature type="binding site" evidence="10">
    <location>
        <position position="203"/>
    </location>
    <ligand>
        <name>UDP-N-acetyl-alpha-D-glucosamine</name>
        <dbReference type="ChEBI" id="CHEBI:57705"/>
    </ligand>
</feature>
<dbReference type="EMBL" id="WBZJ01000002">
    <property type="protein sequence ID" value="KAB3520817.1"/>
    <property type="molecule type" value="Genomic_DNA"/>
</dbReference>
<evidence type="ECO:0000256" key="5">
    <source>
        <dbReference type="ARBA" id="ARBA00022960"/>
    </source>
</evidence>
<gene>
    <name evidence="10 13" type="primary">murG</name>
    <name evidence="13" type="ORF">F8377_06105</name>
</gene>
<reference evidence="13 14" key="1">
    <citation type="submission" date="2019-10" db="EMBL/GenBank/DDBJ databases">
        <title>Corynebacterium sp novel species isolated from the respiratory tract of Marmot.</title>
        <authorList>
            <person name="Zhang G."/>
        </authorList>
    </citation>
    <scope>NUCLEOTIDE SEQUENCE [LARGE SCALE GENOMIC DNA]</scope>
    <source>
        <strain evidence="13 14">336</strain>
    </source>
</reference>
<evidence type="ECO:0000256" key="8">
    <source>
        <dbReference type="ARBA" id="ARBA00023306"/>
    </source>
</evidence>
<accession>A0ABQ6VDQ9</accession>
<keyword evidence="6 10" id="KW-0573">Peptidoglycan synthesis</keyword>
<dbReference type="PANTHER" id="PTHR21015:SF22">
    <property type="entry name" value="GLYCOSYLTRANSFERASE"/>
    <property type="match status" value="1"/>
</dbReference>
<keyword evidence="8 10" id="KW-0131">Cell cycle</keyword>
<evidence type="ECO:0000256" key="2">
    <source>
        <dbReference type="ARBA" id="ARBA00022618"/>
    </source>
</evidence>